<gene>
    <name evidence="1" type="ORF">SAMN06295933_0911</name>
</gene>
<dbReference type="OrthoDB" id="5455447at2"/>
<dbReference type="Proteomes" id="UP000192906">
    <property type="component" value="Unassembled WGS sequence"/>
</dbReference>
<proteinExistence type="predicted"/>
<reference evidence="2" key="1">
    <citation type="submission" date="2017-04" db="EMBL/GenBank/DDBJ databases">
        <authorList>
            <person name="Varghese N."/>
            <person name="Submissions S."/>
        </authorList>
    </citation>
    <scope>NUCLEOTIDE SEQUENCE [LARGE SCALE GENOMIC DNA]</scope>
    <source>
        <strain evidence="2">K3S</strain>
    </source>
</reference>
<sequence length="144" mass="16792">MNALAKLQSKYKKGEPETAFNKFKRLCQQEEVEPISEDEFNRHWQSFEIGHKAMKKLGVLIREHRQMFMVKRNKADELVVVIDEAWGKANGETVWQMWELFEQAAPLICLCYLNRLPFHGDEPPKKIISTMLPLGTPQRSPKHG</sequence>
<evidence type="ECO:0000313" key="1">
    <source>
        <dbReference type="EMBL" id="SME96697.1"/>
    </source>
</evidence>
<keyword evidence="2" id="KW-1185">Reference proteome</keyword>
<protein>
    <submittedName>
        <fullName evidence="1">Uncharacterized protein</fullName>
    </submittedName>
</protein>
<dbReference type="STRING" id="1519643.SAMN06295933_0911"/>
<evidence type="ECO:0000313" key="2">
    <source>
        <dbReference type="Proteomes" id="UP000192906"/>
    </source>
</evidence>
<dbReference type="AlphaFoldDB" id="A0A1X7CIG6"/>
<dbReference type="EMBL" id="FWZU01000001">
    <property type="protein sequence ID" value="SME96697.1"/>
    <property type="molecule type" value="Genomic_DNA"/>
</dbReference>
<accession>A0A1X7CIG6</accession>
<name>A0A1X7CIG6_9BACT</name>
<dbReference type="RefSeq" id="WP_085098922.1">
    <property type="nucleotide sequence ID" value="NZ_FWZU01000001.1"/>
</dbReference>
<organism evidence="1 2">
    <name type="scientific">Desulfovibrio gilichinskyi</name>
    <dbReference type="NCBI Taxonomy" id="1519643"/>
    <lineage>
        <taxon>Bacteria</taxon>
        <taxon>Pseudomonadati</taxon>
        <taxon>Thermodesulfobacteriota</taxon>
        <taxon>Desulfovibrionia</taxon>
        <taxon>Desulfovibrionales</taxon>
        <taxon>Desulfovibrionaceae</taxon>
        <taxon>Desulfovibrio</taxon>
    </lineage>
</organism>